<evidence type="ECO:0000313" key="3">
    <source>
        <dbReference type="Proteomes" id="UP000612585"/>
    </source>
</evidence>
<reference evidence="2" key="1">
    <citation type="submission" date="2021-01" db="EMBL/GenBank/DDBJ databases">
        <title>Whole genome shotgun sequence of Virgisporangium aurantiacum NBRC 16421.</title>
        <authorList>
            <person name="Komaki H."/>
            <person name="Tamura T."/>
        </authorList>
    </citation>
    <scope>NUCLEOTIDE SEQUENCE</scope>
    <source>
        <strain evidence="2">NBRC 16421</strain>
    </source>
</reference>
<feature type="region of interest" description="Disordered" evidence="1">
    <location>
        <begin position="130"/>
        <end position="206"/>
    </location>
</feature>
<organism evidence="2 3">
    <name type="scientific">Virgisporangium aurantiacum</name>
    <dbReference type="NCBI Taxonomy" id="175570"/>
    <lineage>
        <taxon>Bacteria</taxon>
        <taxon>Bacillati</taxon>
        <taxon>Actinomycetota</taxon>
        <taxon>Actinomycetes</taxon>
        <taxon>Micromonosporales</taxon>
        <taxon>Micromonosporaceae</taxon>
        <taxon>Virgisporangium</taxon>
    </lineage>
</organism>
<evidence type="ECO:0000256" key="1">
    <source>
        <dbReference type="SAM" id="MobiDB-lite"/>
    </source>
</evidence>
<comment type="caution">
    <text evidence="2">The sequence shown here is derived from an EMBL/GenBank/DDBJ whole genome shotgun (WGS) entry which is preliminary data.</text>
</comment>
<dbReference type="RefSeq" id="WP_204014072.1">
    <property type="nucleotide sequence ID" value="NZ_BOPG01000127.1"/>
</dbReference>
<evidence type="ECO:0000313" key="2">
    <source>
        <dbReference type="EMBL" id="GIJ64732.1"/>
    </source>
</evidence>
<gene>
    <name evidence="2" type="ORF">Vau01_122480</name>
</gene>
<accession>A0A8J3ZKP5</accession>
<proteinExistence type="predicted"/>
<dbReference type="Proteomes" id="UP000612585">
    <property type="component" value="Unassembled WGS sequence"/>
</dbReference>
<name>A0A8J3ZKP5_9ACTN</name>
<protein>
    <submittedName>
        <fullName evidence="2">Uncharacterized protein</fullName>
    </submittedName>
</protein>
<dbReference type="EMBL" id="BOPG01000127">
    <property type="protein sequence ID" value="GIJ64732.1"/>
    <property type="molecule type" value="Genomic_DNA"/>
</dbReference>
<sequence>MNTYKHTPDRQNATEEIHQLFCEVFDLVDVTVDGVTDAEINAKLQHLLARSHPVATDIEINANRQDLLAGGRPVGIATMVNRLLGKVAAAWSWMTAWGSKAGGSLGGVIAAVIASAMVAGGAVAVIQTSNQTDQGHASPPALTPTSPPTAVEPPTPSSTRPNTNSVAPGQPPANPPGSSSRPVGEPPFPASSTCPDPRIPGIGGPQLVRITYPRDRATVPAAGFLVDGVRPPGAPAGDLWILAYYEPLGRYWIQSPNANPVQSNPDGAFSTPVGFGSTTGDWQLVAVLAGPSASNWLSATKQRWDTDKKWPGLRPTDLPDLTEAACITITAA</sequence>
<dbReference type="AlphaFoldDB" id="A0A8J3ZKP5"/>
<keyword evidence="3" id="KW-1185">Reference proteome</keyword>
<feature type="compositionally biased region" description="Pro residues" evidence="1">
    <location>
        <begin position="141"/>
        <end position="156"/>
    </location>
</feature>